<proteinExistence type="predicted"/>
<feature type="compositionally biased region" description="Polar residues" evidence="1">
    <location>
        <begin position="145"/>
        <end position="157"/>
    </location>
</feature>
<evidence type="ECO:0000313" key="2">
    <source>
        <dbReference type="EMBL" id="ABE73738.1"/>
    </source>
</evidence>
<dbReference type="AlphaFoldDB" id="Q1KY46"/>
<organism evidence="2">
    <name type="scientific">Parazoarcus communis</name>
    <dbReference type="NCBI Taxonomy" id="41977"/>
    <lineage>
        <taxon>Bacteria</taxon>
        <taxon>Pseudomonadati</taxon>
        <taxon>Pseudomonadota</taxon>
        <taxon>Betaproteobacteria</taxon>
        <taxon>Rhodocyclales</taxon>
        <taxon>Zoogloeaceae</taxon>
        <taxon>Parazoarcus</taxon>
    </lineage>
</organism>
<reference evidence="2" key="1">
    <citation type="journal article" date="2006" name="J. Bacteriol.">
        <title>Class 1 integrons potentially predating the association with tn402-like transposition genes are present in a sediment microbial community.</title>
        <authorList>
            <person name="Stokes H.W."/>
            <person name="Nesbo C.L."/>
            <person name="Holley M."/>
            <person name="Bahl M.I."/>
            <person name="Gillings M.R."/>
            <person name="Boucher Y."/>
        </authorList>
    </citation>
    <scope>NUCLEOTIDE SEQUENCE</scope>
    <source>
        <strain evidence="2">MUL2G9</strain>
    </source>
</reference>
<sequence>MRKTICSRLGFSSPRTASKPPTGCSIRSRPIRERCFCSREWVGLGTNWRSVCAVGRRRRPISSFISLTTMGSRLCASCTTPGMFPRSGTGQSTENARQRPCFESFRDRLPQASSLRIGAKYQAEGGNRILRVGSTPRSHPDKSTGWISSRSPSPNDS</sequence>
<dbReference type="EMBL" id="DQ372711">
    <property type="protein sequence ID" value="ABE73738.1"/>
    <property type="molecule type" value="Genomic_DNA"/>
</dbReference>
<name>Q1KY46_9RHOO</name>
<protein>
    <submittedName>
        <fullName evidence="2">Uncharacterized protein</fullName>
    </submittedName>
</protein>
<accession>Q1KY46</accession>
<evidence type="ECO:0000256" key="1">
    <source>
        <dbReference type="SAM" id="MobiDB-lite"/>
    </source>
</evidence>
<feature type="region of interest" description="Disordered" evidence="1">
    <location>
        <begin position="126"/>
        <end position="157"/>
    </location>
</feature>